<gene>
    <name evidence="6" type="ORF">HMPREF0402_01842</name>
</gene>
<accession>H1PTU9</accession>
<dbReference type="AlphaFoldDB" id="H1PTU9"/>
<organism evidence="6 7">
    <name type="scientific">Fusobacterium ulcerans 12-1B</name>
    <dbReference type="NCBI Taxonomy" id="457404"/>
    <lineage>
        <taxon>Bacteria</taxon>
        <taxon>Fusobacteriati</taxon>
        <taxon>Fusobacteriota</taxon>
        <taxon>Fusobacteriia</taxon>
        <taxon>Fusobacteriales</taxon>
        <taxon>Fusobacteriaceae</taxon>
        <taxon>Fusobacterium</taxon>
    </lineage>
</organism>
<dbReference type="PROSITE" id="PS50943">
    <property type="entry name" value="HTH_CROC1"/>
    <property type="match status" value="1"/>
</dbReference>
<comment type="caution">
    <text evidence="6">The sequence shown here is derived from an EMBL/GenBank/DDBJ whole genome shotgun (WGS) entry which is preliminary data.</text>
</comment>
<dbReference type="Pfam" id="PF01381">
    <property type="entry name" value="HTH_3"/>
    <property type="match status" value="1"/>
</dbReference>
<dbReference type="HOGENOM" id="CLU_066192_1_1_0"/>
<dbReference type="Gene3D" id="2.10.109.10">
    <property type="entry name" value="Umud Fragment, subunit A"/>
    <property type="match status" value="1"/>
</dbReference>
<reference evidence="6 7" key="1">
    <citation type="submission" date="2012-07" db="EMBL/GenBank/DDBJ databases">
        <title>The Genome Sequence of Fusobacterium ulcerans 12_1B.</title>
        <authorList>
            <consortium name="The Broad Institute Genome Sequencing Platform"/>
            <person name="Earl A."/>
            <person name="Ward D."/>
            <person name="Feldgarden M."/>
            <person name="Gevers D."/>
            <person name="Strauss J."/>
            <person name="Ambrose C.E."/>
            <person name="Allen-Vercoe E."/>
            <person name="Walker B."/>
            <person name="Young S.K."/>
            <person name="Zeng Q."/>
            <person name="Gargeya S."/>
            <person name="Fitzgerald M."/>
            <person name="Haas B."/>
            <person name="Abouelleil A."/>
            <person name="Alvarado L."/>
            <person name="Arachchi H.M."/>
            <person name="Berlin A.M."/>
            <person name="Chapman S.B."/>
            <person name="Goldberg J."/>
            <person name="Griggs A."/>
            <person name="Gujja S."/>
            <person name="Hansen M."/>
            <person name="Howarth C."/>
            <person name="Imamovic A."/>
            <person name="Larimer J."/>
            <person name="McCowen C."/>
            <person name="Montmayeur A."/>
            <person name="Murphy C."/>
            <person name="Neiman D."/>
            <person name="Pearson M."/>
            <person name="Priest M."/>
            <person name="Roberts A."/>
            <person name="Saif S."/>
            <person name="Shea T."/>
            <person name="Sisk P."/>
            <person name="Sykes S."/>
            <person name="Wortman J."/>
            <person name="Nusbaum C."/>
            <person name="Birren B."/>
        </authorList>
    </citation>
    <scope>NUCLEOTIDE SEQUENCE [LARGE SCALE GENOMIC DNA]</scope>
    <source>
        <strain evidence="6 7">12_1B</strain>
    </source>
</reference>
<evidence type="ECO:0000313" key="7">
    <source>
        <dbReference type="Proteomes" id="UP000003233"/>
    </source>
</evidence>
<evidence type="ECO:0000259" key="5">
    <source>
        <dbReference type="PROSITE" id="PS50943"/>
    </source>
</evidence>
<keyword evidence="2" id="KW-0238">DNA-binding</keyword>
<evidence type="ECO:0000313" key="6">
    <source>
        <dbReference type="EMBL" id="EHO80769.1"/>
    </source>
</evidence>
<protein>
    <recommendedName>
        <fullName evidence="5">HTH cro/C1-type domain-containing protein</fullName>
    </recommendedName>
</protein>
<dbReference type="InterPro" id="IPR015927">
    <property type="entry name" value="Peptidase_S24_S26A/B/C"/>
</dbReference>
<feature type="domain" description="HTH cro/C1-type" evidence="5">
    <location>
        <begin position="13"/>
        <end position="67"/>
    </location>
</feature>
<dbReference type="PANTHER" id="PTHR40661">
    <property type="match status" value="1"/>
</dbReference>
<evidence type="ECO:0000256" key="4">
    <source>
        <dbReference type="SAM" id="Coils"/>
    </source>
</evidence>
<evidence type="ECO:0000256" key="2">
    <source>
        <dbReference type="ARBA" id="ARBA00023125"/>
    </source>
</evidence>
<dbReference type="InterPro" id="IPR010982">
    <property type="entry name" value="Lambda_DNA-bd_dom_sf"/>
</dbReference>
<dbReference type="InterPro" id="IPR039418">
    <property type="entry name" value="LexA-like"/>
</dbReference>
<proteinExistence type="predicted"/>
<dbReference type="SMART" id="SM00530">
    <property type="entry name" value="HTH_XRE"/>
    <property type="match status" value="1"/>
</dbReference>
<dbReference type="CDD" id="cd06529">
    <property type="entry name" value="S24_LexA-like"/>
    <property type="match status" value="1"/>
</dbReference>
<dbReference type="Gene3D" id="1.10.260.40">
    <property type="entry name" value="lambda repressor-like DNA-binding domains"/>
    <property type="match status" value="1"/>
</dbReference>
<dbReference type="RefSeq" id="WP_008697408.1">
    <property type="nucleotide sequence ID" value="NZ_KE161008.1"/>
</dbReference>
<dbReference type="SUPFAM" id="SSF51306">
    <property type="entry name" value="LexA/Signal peptidase"/>
    <property type="match status" value="1"/>
</dbReference>
<dbReference type="SUPFAM" id="SSF47413">
    <property type="entry name" value="lambda repressor-like DNA-binding domains"/>
    <property type="match status" value="1"/>
</dbReference>
<dbReference type="GO" id="GO:0003677">
    <property type="term" value="F:DNA binding"/>
    <property type="evidence" value="ECO:0007669"/>
    <property type="project" value="UniProtKB-KW"/>
</dbReference>
<dbReference type="Proteomes" id="UP000003233">
    <property type="component" value="Unassembled WGS sequence"/>
</dbReference>
<dbReference type="InterPro" id="IPR001387">
    <property type="entry name" value="Cro/C1-type_HTH"/>
</dbReference>
<dbReference type="InterPro" id="IPR036286">
    <property type="entry name" value="LexA/Signal_pep-like_sf"/>
</dbReference>
<dbReference type="CDD" id="cd00093">
    <property type="entry name" value="HTH_XRE"/>
    <property type="match status" value="1"/>
</dbReference>
<dbReference type="BioCyc" id="FSP457404-HMP:GTSQ-1852-MONOMER"/>
<keyword evidence="3" id="KW-0804">Transcription</keyword>
<dbReference type="PANTHER" id="PTHR40661:SF1">
    <property type="entry name" value="HTH CRO_C1-TYPE DOMAIN-CONTAINING PROTEIN"/>
    <property type="match status" value="1"/>
</dbReference>
<dbReference type="EMBL" id="AGWJ02000021">
    <property type="protein sequence ID" value="EHO80769.1"/>
    <property type="molecule type" value="Genomic_DNA"/>
</dbReference>
<evidence type="ECO:0000256" key="3">
    <source>
        <dbReference type="ARBA" id="ARBA00023163"/>
    </source>
</evidence>
<dbReference type="PATRIC" id="fig|457404.5.peg.2261"/>
<keyword evidence="1" id="KW-0805">Transcription regulation</keyword>
<feature type="coiled-coil region" evidence="4">
    <location>
        <begin position="81"/>
        <end position="108"/>
    </location>
</feature>
<keyword evidence="4" id="KW-0175">Coiled coil</keyword>
<sequence length="227" mass="25743">MNEKEMNNVVKFLREERDKRKISQGQLSYKSGISVSIISKIEQGLRNPTVNTVLSMGKALGIDTMLLLEKMNVVTKNEIDLHVQEKVAEKLRENLEYIQEQNEDTKIIPIYNSASAGVGRIADSIPDDYLSLPMKCIENTVGIKIDGDSMYPTITDGAIVILKKDTEVYNGEIGVFLLNDEAYVKRITRKDDFIFLYSDNMIYQPIIVTQKDNFIICGKVIKTINKL</sequence>
<name>H1PTU9_9FUSO</name>
<keyword evidence="7" id="KW-1185">Reference proteome</keyword>
<dbReference type="Pfam" id="PF00717">
    <property type="entry name" value="Peptidase_S24"/>
    <property type="match status" value="1"/>
</dbReference>
<evidence type="ECO:0000256" key="1">
    <source>
        <dbReference type="ARBA" id="ARBA00023015"/>
    </source>
</evidence>